<proteinExistence type="predicted"/>
<gene>
    <name evidence="1" type="ORF">AFUS01_LOCUS40234</name>
</gene>
<sequence>MPYDVIVNPSGRLSSKRLPFQKDNTNVETIFTVSPEISVDVIKSIKNYFKVNYAAVIYSACSGAIARALERAGQNVPKYYMTSVIIPKPKHPGGLCIHAEILVVVFPLRSSSPEKRLKKVQKCLKTLSNSTAGGTYNALAKTLTVFPCKLISSGAKLWDSMAGTLNVAYANVAVTVGPDYYDGIEISELTTANSVVNSLGMMISMGGINNKQRKKNSFKISITPRL</sequence>
<evidence type="ECO:0000313" key="1">
    <source>
        <dbReference type="EMBL" id="CAG7830433.1"/>
    </source>
</evidence>
<accession>A0A8J2L881</accession>
<protein>
    <submittedName>
        <fullName evidence="1">Uncharacterized protein</fullName>
    </submittedName>
</protein>
<dbReference type="EMBL" id="CAJVCH010555817">
    <property type="protein sequence ID" value="CAG7830433.1"/>
    <property type="molecule type" value="Genomic_DNA"/>
</dbReference>
<keyword evidence="2" id="KW-1185">Reference proteome</keyword>
<evidence type="ECO:0000313" key="2">
    <source>
        <dbReference type="Proteomes" id="UP000708208"/>
    </source>
</evidence>
<name>A0A8J2L881_9HEXA</name>
<comment type="caution">
    <text evidence="1">The sequence shown here is derived from an EMBL/GenBank/DDBJ whole genome shotgun (WGS) entry which is preliminary data.</text>
</comment>
<reference evidence="1" key="1">
    <citation type="submission" date="2021-06" db="EMBL/GenBank/DDBJ databases">
        <authorList>
            <person name="Hodson N. C."/>
            <person name="Mongue J. A."/>
            <person name="Jaron S. K."/>
        </authorList>
    </citation>
    <scope>NUCLEOTIDE SEQUENCE</scope>
</reference>
<organism evidence="1 2">
    <name type="scientific">Allacma fusca</name>
    <dbReference type="NCBI Taxonomy" id="39272"/>
    <lineage>
        <taxon>Eukaryota</taxon>
        <taxon>Metazoa</taxon>
        <taxon>Ecdysozoa</taxon>
        <taxon>Arthropoda</taxon>
        <taxon>Hexapoda</taxon>
        <taxon>Collembola</taxon>
        <taxon>Symphypleona</taxon>
        <taxon>Sminthuridae</taxon>
        <taxon>Allacma</taxon>
    </lineage>
</organism>
<dbReference type="AlphaFoldDB" id="A0A8J2L881"/>
<dbReference type="Proteomes" id="UP000708208">
    <property type="component" value="Unassembled WGS sequence"/>
</dbReference>